<reference evidence="1 2" key="1">
    <citation type="submission" date="2007-11" db="EMBL/GenBank/DDBJ databases">
        <authorList>
            <consortium name="The Salmonella enterica serovar Paratyphi B Genome Sequencing Project"/>
            <person name="McClelland M."/>
            <person name="Sanderson E.K."/>
            <person name="Porwollik S."/>
            <person name="Spieth J."/>
            <person name="Clifton W.S."/>
            <person name="Fulton R."/>
            <person name="Cordes M."/>
            <person name="Wollam A."/>
            <person name="Shah N."/>
            <person name="Pepin K."/>
            <person name="Bhonagiri V."/>
            <person name="Nash W."/>
            <person name="Johnson M."/>
            <person name="Thiruvilangam P."/>
            <person name="Wilson R."/>
        </authorList>
    </citation>
    <scope>NUCLEOTIDE SEQUENCE [LARGE SCALE GENOMIC DNA]</scope>
    <source>
        <strain evidence="2">ATCC BAA-1250 / SPB7</strain>
    </source>
</reference>
<accession>A0A6C6Z7M9</accession>
<name>A0A6C6Z7M9_SALPB</name>
<organism evidence="1 2">
    <name type="scientific">Salmonella paratyphi B (strain ATCC BAA-1250 / SPB7)</name>
    <dbReference type="NCBI Taxonomy" id="1016998"/>
    <lineage>
        <taxon>Bacteria</taxon>
        <taxon>Pseudomonadati</taxon>
        <taxon>Pseudomonadota</taxon>
        <taxon>Gammaproteobacteria</taxon>
        <taxon>Enterobacterales</taxon>
        <taxon>Enterobacteriaceae</taxon>
        <taxon>Salmonella</taxon>
    </lineage>
</organism>
<dbReference type="KEGG" id="spq:SPAB_04216"/>
<evidence type="ECO:0000313" key="2">
    <source>
        <dbReference type="Proteomes" id="UP000008556"/>
    </source>
</evidence>
<evidence type="ECO:0000313" key="1">
    <source>
        <dbReference type="EMBL" id="ABX69539.1"/>
    </source>
</evidence>
<proteinExistence type="predicted"/>
<sequence length="35" mass="4371">MVIYCRRFCTRLQIPVTSLYFFDQKQDKRNNLLFL</sequence>
<gene>
    <name evidence="1" type="ordered locus">SPAB_04216</name>
</gene>
<protein>
    <submittedName>
        <fullName evidence="1">Uncharacterized protein</fullName>
    </submittedName>
</protein>
<dbReference type="Proteomes" id="UP000008556">
    <property type="component" value="Chromosome"/>
</dbReference>
<dbReference type="EMBL" id="CP000886">
    <property type="protein sequence ID" value="ABX69539.1"/>
    <property type="molecule type" value="Genomic_DNA"/>
</dbReference>
<dbReference type="AlphaFoldDB" id="A0A6C6Z7M9"/>